<dbReference type="Proteomes" id="UP000060345">
    <property type="component" value="Chromosome 2"/>
</dbReference>
<keyword evidence="8 13" id="KW-0808">Transferase</keyword>
<dbReference type="Gene3D" id="3.40.640.10">
    <property type="entry name" value="Type I PLP-dependent aspartate aminotransferase-like (Major domain)"/>
    <property type="match status" value="1"/>
</dbReference>
<proteinExistence type="inferred from homology"/>
<evidence type="ECO:0000259" key="12">
    <source>
        <dbReference type="Pfam" id="PF00155"/>
    </source>
</evidence>
<evidence type="ECO:0000256" key="2">
    <source>
        <dbReference type="ARBA" id="ARBA00005011"/>
    </source>
</evidence>
<evidence type="ECO:0000256" key="6">
    <source>
        <dbReference type="ARBA" id="ARBA00022576"/>
    </source>
</evidence>
<dbReference type="InterPro" id="IPR004839">
    <property type="entry name" value="Aminotransferase_I/II_large"/>
</dbReference>
<dbReference type="Gene3D" id="3.90.1150.10">
    <property type="entry name" value="Aspartate Aminotransferase, domain 1"/>
    <property type="match status" value="1"/>
</dbReference>
<comment type="cofactor">
    <cofactor evidence="1">
        <name>pyridoxal 5'-phosphate</name>
        <dbReference type="ChEBI" id="CHEBI:597326"/>
    </cofactor>
</comment>
<dbReference type="Proteomes" id="UP000682005">
    <property type="component" value="Chromosome 2"/>
</dbReference>
<comment type="catalytic activity">
    <reaction evidence="11">
        <text>L-histidinol phosphate + 2-oxoglutarate = 3-(imidazol-4-yl)-2-oxopropyl phosphate + L-glutamate</text>
        <dbReference type="Rhea" id="RHEA:23744"/>
        <dbReference type="ChEBI" id="CHEBI:16810"/>
        <dbReference type="ChEBI" id="CHEBI:29985"/>
        <dbReference type="ChEBI" id="CHEBI:57766"/>
        <dbReference type="ChEBI" id="CHEBI:57980"/>
        <dbReference type="EC" id="2.6.1.9"/>
    </reaction>
</comment>
<evidence type="ECO:0000313" key="16">
    <source>
        <dbReference type="Proteomes" id="UP000682005"/>
    </source>
</evidence>
<keyword evidence="10" id="KW-0368">Histidine biosynthesis</keyword>
<organism evidence="13 15">
    <name type="scientific">Prevotella fusca JCM 17724</name>
    <dbReference type="NCBI Taxonomy" id="1236517"/>
    <lineage>
        <taxon>Bacteria</taxon>
        <taxon>Pseudomonadati</taxon>
        <taxon>Bacteroidota</taxon>
        <taxon>Bacteroidia</taxon>
        <taxon>Bacteroidales</taxon>
        <taxon>Prevotellaceae</taxon>
        <taxon>Prevotella</taxon>
    </lineage>
</organism>
<evidence type="ECO:0000256" key="3">
    <source>
        <dbReference type="ARBA" id="ARBA00007970"/>
    </source>
</evidence>
<evidence type="ECO:0000313" key="15">
    <source>
        <dbReference type="Proteomes" id="UP000060345"/>
    </source>
</evidence>
<dbReference type="GO" id="GO:0030170">
    <property type="term" value="F:pyridoxal phosphate binding"/>
    <property type="evidence" value="ECO:0007669"/>
    <property type="project" value="InterPro"/>
</dbReference>
<dbReference type="InterPro" id="IPR015421">
    <property type="entry name" value="PyrdxlP-dep_Trfase_major"/>
</dbReference>
<comment type="similarity">
    <text evidence="3">Belongs to the class-II pyridoxal-phosphate-dependent aminotransferase family. Histidinol-phosphate aminotransferase subfamily.</text>
</comment>
<protein>
    <recommendedName>
        <fullName evidence="5">histidinol-phosphate transaminase</fullName>
        <ecNumber evidence="5">2.6.1.9</ecNumber>
    </recommendedName>
</protein>
<sequence>MTDLDKLVRPNIREFLSCTNARTEQPTGQFRQIMLDANENPYNKPFNRYPSDSQEELKTQLAKLKGVTDNEIFLSNGSTEAIDMCYRIFCQPRVDNVVAIEPTCGLYRQFAAFNDVEYRPVLLDYDFQLDAIRLLKTCDRHTKLIWLCSPNTPNGNLLDTVEVEKVLKTFNGIVIIDEAYSDFSRQQPFRERLAEFPNMIVLNTFSKAWANAAIRLGVTCAQEAVIDLFNKVKYPYNINQLTQEQAVDALKHRYDIEDWIKILLLERQRMMKAFESLACCEQVYPSNANFFLARMKDAQGVYDYLTEKGIVVHNCFKEPLCDNCLRITIGAKAENAEILGILRYYKPTK</sequence>
<dbReference type="PANTHER" id="PTHR42885">
    <property type="entry name" value="HISTIDINOL-PHOSPHATE AMINOTRANSFERASE-RELATED"/>
    <property type="match status" value="1"/>
</dbReference>
<dbReference type="EC" id="2.6.1.9" evidence="5"/>
<dbReference type="Pfam" id="PF00155">
    <property type="entry name" value="Aminotran_1_2"/>
    <property type="match status" value="1"/>
</dbReference>
<dbReference type="GO" id="GO:0000105">
    <property type="term" value="P:L-histidine biosynthetic process"/>
    <property type="evidence" value="ECO:0007669"/>
    <property type="project" value="UniProtKB-KW"/>
</dbReference>
<keyword evidence="6 13" id="KW-0032">Aminotransferase</keyword>
<accession>A0A0K1NP65</accession>
<dbReference type="RefSeq" id="WP_025079159.1">
    <property type="nucleotide sequence ID" value="NZ_BAKO01000049.1"/>
</dbReference>
<reference evidence="14 16" key="2">
    <citation type="submission" date="2021-03" db="EMBL/GenBank/DDBJ databases">
        <title>Human Oral Microbial Genomes.</title>
        <authorList>
            <person name="Johnston C.D."/>
            <person name="Chen T."/>
            <person name="Dewhirst F.E."/>
        </authorList>
    </citation>
    <scope>NUCLEOTIDE SEQUENCE [LARGE SCALE GENOMIC DNA]</scope>
    <source>
        <strain evidence="14 16">W1435</strain>
    </source>
</reference>
<gene>
    <name evidence="14" type="primary">hisC</name>
    <name evidence="13" type="ORF">ADJ77_09170</name>
    <name evidence="14" type="ORF">J5A51_05000</name>
</gene>
<dbReference type="GO" id="GO:0004400">
    <property type="term" value="F:histidinol-phosphate transaminase activity"/>
    <property type="evidence" value="ECO:0007669"/>
    <property type="project" value="UniProtKB-EC"/>
</dbReference>
<keyword evidence="9" id="KW-0663">Pyridoxal phosphate</keyword>
<dbReference type="KEGG" id="pfus:ADJ77_09170"/>
<dbReference type="eggNOG" id="COG0079">
    <property type="taxonomic scope" value="Bacteria"/>
</dbReference>
<keyword evidence="7" id="KW-0028">Amino-acid biosynthesis</keyword>
<evidence type="ECO:0000256" key="1">
    <source>
        <dbReference type="ARBA" id="ARBA00001933"/>
    </source>
</evidence>
<dbReference type="EMBL" id="CP012075">
    <property type="protein sequence ID" value="AKU70678.1"/>
    <property type="molecule type" value="Genomic_DNA"/>
</dbReference>
<comment type="pathway">
    <text evidence="2">Amino-acid biosynthesis; L-histidine biosynthesis; L-histidine from 5-phospho-alpha-D-ribose 1-diphosphate: step 7/9.</text>
</comment>
<dbReference type="CDD" id="cd00609">
    <property type="entry name" value="AAT_like"/>
    <property type="match status" value="1"/>
</dbReference>
<dbReference type="NCBIfam" id="TIGR01141">
    <property type="entry name" value="hisC"/>
    <property type="match status" value="1"/>
</dbReference>
<dbReference type="InterPro" id="IPR015424">
    <property type="entry name" value="PyrdxlP-dep_Trfase"/>
</dbReference>
<dbReference type="EMBL" id="CP072369">
    <property type="protein sequence ID" value="QUB85608.1"/>
    <property type="molecule type" value="Genomic_DNA"/>
</dbReference>
<feature type="domain" description="Aminotransferase class I/classII large" evidence="12">
    <location>
        <begin position="27"/>
        <end position="337"/>
    </location>
</feature>
<evidence type="ECO:0000256" key="7">
    <source>
        <dbReference type="ARBA" id="ARBA00022605"/>
    </source>
</evidence>
<evidence type="ECO:0000256" key="9">
    <source>
        <dbReference type="ARBA" id="ARBA00022898"/>
    </source>
</evidence>
<evidence type="ECO:0000256" key="8">
    <source>
        <dbReference type="ARBA" id="ARBA00022679"/>
    </source>
</evidence>
<name>A0A0K1NP65_9BACT</name>
<comment type="subunit">
    <text evidence="4">Homodimer.</text>
</comment>
<dbReference type="InterPro" id="IPR015422">
    <property type="entry name" value="PyrdxlP-dep_Trfase_small"/>
</dbReference>
<dbReference type="STRING" id="1236517.ADJ77_09170"/>
<dbReference type="SUPFAM" id="SSF53383">
    <property type="entry name" value="PLP-dependent transferases"/>
    <property type="match status" value="1"/>
</dbReference>
<evidence type="ECO:0000313" key="14">
    <source>
        <dbReference type="EMBL" id="QUB85608.1"/>
    </source>
</evidence>
<evidence type="ECO:0000256" key="4">
    <source>
        <dbReference type="ARBA" id="ARBA00011738"/>
    </source>
</evidence>
<reference evidence="13 15" key="1">
    <citation type="submission" date="2015-07" db="EMBL/GenBank/DDBJ databases">
        <authorList>
            <person name="Noorani M."/>
        </authorList>
    </citation>
    <scope>NUCLEOTIDE SEQUENCE [LARGE SCALE GENOMIC DNA]</scope>
    <source>
        <strain evidence="13 15">W1435</strain>
    </source>
</reference>
<dbReference type="AlphaFoldDB" id="A0A0K1NP65"/>
<dbReference type="PANTHER" id="PTHR42885:SF2">
    <property type="entry name" value="HISTIDINOL-PHOSPHATE AMINOTRANSFERASE"/>
    <property type="match status" value="1"/>
</dbReference>
<evidence type="ECO:0000256" key="10">
    <source>
        <dbReference type="ARBA" id="ARBA00023102"/>
    </source>
</evidence>
<keyword evidence="16" id="KW-1185">Reference proteome</keyword>
<evidence type="ECO:0000313" key="13">
    <source>
        <dbReference type="EMBL" id="AKU70678.1"/>
    </source>
</evidence>
<evidence type="ECO:0000256" key="11">
    <source>
        <dbReference type="ARBA" id="ARBA00047481"/>
    </source>
</evidence>
<evidence type="ECO:0000256" key="5">
    <source>
        <dbReference type="ARBA" id="ARBA00012748"/>
    </source>
</evidence>
<dbReference type="InterPro" id="IPR005861">
    <property type="entry name" value="HisP_aminotrans"/>
</dbReference>
<dbReference type="OrthoDB" id="9813612at2"/>